<keyword evidence="7 8" id="KW-0472">Membrane</keyword>
<keyword evidence="3" id="KW-0813">Transport</keyword>
<evidence type="ECO:0000256" key="4">
    <source>
        <dbReference type="ARBA" id="ARBA00022475"/>
    </source>
</evidence>
<evidence type="ECO:0000313" key="9">
    <source>
        <dbReference type="EMBL" id="MBP1924530.1"/>
    </source>
</evidence>
<keyword evidence="4" id="KW-1003">Cell membrane</keyword>
<sequence>MRYVYLGACFAGAIGGLQFLWIFLDFLFGLSVIPNMIGVIGLSGVVVAKTKEFFTSEEYYLKDINSRKNLLAKK</sequence>
<dbReference type="EMBL" id="JAGGKS010000001">
    <property type="protein sequence ID" value="MBP1924530.1"/>
    <property type="molecule type" value="Genomic_DNA"/>
</dbReference>
<gene>
    <name evidence="9" type="ORF">J2Z76_000383</name>
</gene>
<keyword evidence="5 8" id="KW-0812">Transmembrane</keyword>
<accession>A0ABS4GA23</accession>
<dbReference type="RefSeq" id="WP_425347551.1">
    <property type="nucleotide sequence ID" value="NZ_JAGGKS010000001.1"/>
</dbReference>
<feature type="transmembrane region" description="Helical" evidence="8">
    <location>
        <begin position="30"/>
        <end position="48"/>
    </location>
</feature>
<evidence type="ECO:0000256" key="3">
    <source>
        <dbReference type="ARBA" id="ARBA00022448"/>
    </source>
</evidence>
<evidence type="ECO:0000313" key="10">
    <source>
        <dbReference type="Proteomes" id="UP001519342"/>
    </source>
</evidence>
<evidence type="ECO:0000256" key="1">
    <source>
        <dbReference type="ARBA" id="ARBA00004651"/>
    </source>
</evidence>
<comment type="caution">
    <text evidence="9">The sequence shown here is derived from an EMBL/GenBank/DDBJ whole genome shotgun (WGS) entry which is preliminary data.</text>
</comment>
<evidence type="ECO:0000256" key="6">
    <source>
        <dbReference type="ARBA" id="ARBA00022989"/>
    </source>
</evidence>
<comment type="subcellular location">
    <subcellularLocation>
        <location evidence="1">Cell membrane</location>
        <topology evidence="1">Multi-pass membrane protein</topology>
    </subcellularLocation>
</comment>
<dbReference type="InterPro" id="IPR001463">
    <property type="entry name" value="Na/Ala_symport"/>
</dbReference>
<reference evidence="9 10" key="1">
    <citation type="submission" date="2021-03" db="EMBL/GenBank/DDBJ databases">
        <title>Genomic Encyclopedia of Type Strains, Phase IV (KMG-IV): sequencing the most valuable type-strain genomes for metagenomic binning, comparative biology and taxonomic classification.</title>
        <authorList>
            <person name="Goeker M."/>
        </authorList>
    </citation>
    <scope>NUCLEOTIDE SEQUENCE [LARGE SCALE GENOMIC DNA]</scope>
    <source>
        <strain evidence="9 10">DSM 24004</strain>
    </source>
</reference>
<protein>
    <submittedName>
        <fullName evidence="9">Na+/alanine symporter</fullName>
    </submittedName>
</protein>
<keyword evidence="6 8" id="KW-1133">Transmembrane helix</keyword>
<organism evidence="9 10">
    <name type="scientific">Sedimentibacter acidaminivorans</name>
    <dbReference type="NCBI Taxonomy" id="913099"/>
    <lineage>
        <taxon>Bacteria</taxon>
        <taxon>Bacillati</taxon>
        <taxon>Bacillota</taxon>
        <taxon>Tissierellia</taxon>
        <taxon>Sedimentibacter</taxon>
    </lineage>
</organism>
<evidence type="ECO:0000256" key="8">
    <source>
        <dbReference type="SAM" id="Phobius"/>
    </source>
</evidence>
<evidence type="ECO:0000256" key="5">
    <source>
        <dbReference type="ARBA" id="ARBA00022692"/>
    </source>
</evidence>
<keyword evidence="10" id="KW-1185">Reference proteome</keyword>
<name>A0ABS4GA23_9FIRM</name>
<comment type="similarity">
    <text evidence="2">Belongs to the alanine or glycine:cation symporter (AGCS) (TC 2.A.25) family.</text>
</comment>
<feature type="transmembrane region" description="Helical" evidence="8">
    <location>
        <begin position="5"/>
        <end position="24"/>
    </location>
</feature>
<dbReference type="Proteomes" id="UP001519342">
    <property type="component" value="Unassembled WGS sequence"/>
</dbReference>
<dbReference type="Pfam" id="PF01235">
    <property type="entry name" value="Na_Ala_symp"/>
    <property type="match status" value="1"/>
</dbReference>
<proteinExistence type="inferred from homology"/>
<evidence type="ECO:0000256" key="7">
    <source>
        <dbReference type="ARBA" id="ARBA00023136"/>
    </source>
</evidence>
<evidence type="ECO:0000256" key="2">
    <source>
        <dbReference type="ARBA" id="ARBA00009261"/>
    </source>
</evidence>